<evidence type="ECO:0008006" key="3">
    <source>
        <dbReference type="Google" id="ProtNLM"/>
    </source>
</evidence>
<dbReference type="EMBL" id="PP130629">
    <property type="protein sequence ID" value="XAO13399.1"/>
    <property type="molecule type" value="Genomic_DNA"/>
</dbReference>
<accession>A0AB38ZLZ3</accession>
<feature type="compositionally biased region" description="Pro residues" evidence="1">
    <location>
        <begin position="69"/>
        <end position="112"/>
    </location>
</feature>
<evidence type="ECO:0000313" key="2">
    <source>
        <dbReference type="EMBL" id="XAO13399.1"/>
    </source>
</evidence>
<organism evidence="2">
    <name type="scientific">Mantoniella tinhauana virus 1</name>
    <dbReference type="NCBI Taxonomy" id="3111543"/>
    <lineage>
        <taxon>Viruses</taxon>
    </lineage>
</organism>
<name>A0AB38ZLZ3_9VIRU</name>
<feature type="region of interest" description="Disordered" evidence="1">
    <location>
        <begin position="65"/>
        <end position="126"/>
    </location>
</feature>
<sequence>MQYKDLKNKAKKLGLRVTKNVNGRRKRLSSSELRAKITANFENSVKNAQKVIKICRTVVAPANYQVPTGVPPPPPPPPPPPKKLMGVPPPPPPPPPPPKKLMGVPPPPPPPKKLMGVPPAPSGNTTTMALLNELKMKLKNKKNMTGRLTPPKKSPVKTQQMALLNELKQKLKKKS</sequence>
<reference evidence="2" key="1">
    <citation type="submission" date="2024-01" db="EMBL/GenBank/DDBJ databases">
        <title>Genomic and biogeographic characterisation of Mantoniella tinhauana virus 1, the first discovered Mantoniella-infecting prasinovirus.</title>
        <authorList>
            <person name="Rey Redondo E."/>
            <person name="Yung C.C.M."/>
        </authorList>
    </citation>
    <scope>NUCLEOTIDE SEQUENCE</scope>
    <source>
        <strain evidence="2">Lau Fau Shan</strain>
    </source>
</reference>
<proteinExistence type="predicted"/>
<evidence type="ECO:0000256" key="1">
    <source>
        <dbReference type="SAM" id="MobiDB-lite"/>
    </source>
</evidence>
<protein>
    <recommendedName>
        <fullName evidence="3">WH2 domain-containing protein</fullName>
    </recommendedName>
</protein>